<evidence type="ECO:0000313" key="1">
    <source>
        <dbReference type="EMBL" id="ETP03772.1"/>
    </source>
</evidence>
<comment type="caution">
    <text evidence="1">The sequence shown here is derived from an EMBL/GenBank/DDBJ whole genome shotgun (WGS) entry which is preliminary data.</text>
</comment>
<sequence length="183" mass="19960">MVAAVRMTRTTKLGRATAKPIEGAMTAKDGEKGIFLPTNWLGSVMLVATVTEARGKAWIPAINASGGHVKLPSKRELGTWVPLDKDVSVLEVSVLEVSGAMRSDAVRSWLDELGYTETPLEKEDDVHIGVEGKSDRSLVTKQVQGVWEPRDTRDCPPAISLNIKHHIDTGNAAPIMLKRRRQA</sequence>
<dbReference type="Proteomes" id="UP000018958">
    <property type="component" value="Unassembled WGS sequence"/>
</dbReference>
<proteinExistence type="predicted"/>
<organism evidence="1 2">
    <name type="scientific">Phytophthora nicotianae CJ01A1</name>
    <dbReference type="NCBI Taxonomy" id="1317063"/>
    <lineage>
        <taxon>Eukaryota</taxon>
        <taxon>Sar</taxon>
        <taxon>Stramenopiles</taxon>
        <taxon>Oomycota</taxon>
        <taxon>Peronosporomycetes</taxon>
        <taxon>Peronosporales</taxon>
        <taxon>Peronosporaceae</taxon>
        <taxon>Phytophthora</taxon>
    </lineage>
</organism>
<accession>W2VZR5</accession>
<gene>
    <name evidence="1" type="ORF">F441_19316</name>
</gene>
<reference evidence="1 2" key="1">
    <citation type="submission" date="2013-11" db="EMBL/GenBank/DDBJ databases">
        <title>The Genome Sequence of Phytophthora parasitica CJ01A1.</title>
        <authorList>
            <consortium name="The Broad Institute Genomics Platform"/>
            <person name="Russ C."/>
            <person name="Tyler B."/>
            <person name="Panabieres F."/>
            <person name="Shan W."/>
            <person name="Tripathy S."/>
            <person name="Grunwald N."/>
            <person name="Machado M."/>
            <person name="Johnson C.S."/>
            <person name="Walker B."/>
            <person name="Young S.K."/>
            <person name="Zeng Q."/>
            <person name="Gargeya S."/>
            <person name="Fitzgerald M."/>
            <person name="Haas B."/>
            <person name="Abouelleil A."/>
            <person name="Allen A.W."/>
            <person name="Alvarado L."/>
            <person name="Arachchi H.M."/>
            <person name="Berlin A.M."/>
            <person name="Chapman S.B."/>
            <person name="Gainer-Dewar J."/>
            <person name="Goldberg J."/>
            <person name="Griggs A."/>
            <person name="Gujja S."/>
            <person name="Hansen M."/>
            <person name="Howarth C."/>
            <person name="Imamovic A."/>
            <person name="Ireland A."/>
            <person name="Larimer J."/>
            <person name="McCowan C."/>
            <person name="Murphy C."/>
            <person name="Pearson M."/>
            <person name="Poon T.W."/>
            <person name="Priest M."/>
            <person name="Roberts A."/>
            <person name="Saif S."/>
            <person name="Shea T."/>
            <person name="Sisk P."/>
            <person name="Sykes S."/>
            <person name="Wortman J."/>
            <person name="Nusbaum C."/>
            <person name="Birren B."/>
        </authorList>
    </citation>
    <scope>NUCLEOTIDE SEQUENCE [LARGE SCALE GENOMIC DNA]</scope>
    <source>
        <strain evidence="1 2">CJ01A1</strain>
    </source>
</reference>
<dbReference type="OrthoDB" id="122579at2759"/>
<name>W2VZR5_PHYNI</name>
<protein>
    <submittedName>
        <fullName evidence="1">Uncharacterized protein</fullName>
    </submittedName>
</protein>
<dbReference type="EMBL" id="ANIX01003821">
    <property type="protein sequence ID" value="ETP03772.1"/>
    <property type="molecule type" value="Genomic_DNA"/>
</dbReference>
<dbReference type="AlphaFoldDB" id="W2VZR5"/>
<evidence type="ECO:0000313" key="2">
    <source>
        <dbReference type="Proteomes" id="UP000018958"/>
    </source>
</evidence>